<keyword evidence="1" id="KW-0472">Membrane</keyword>
<accession>A0ABT1IAQ6</accession>
<gene>
    <name evidence="2" type="ORF">LV75_002194</name>
</gene>
<protein>
    <recommendedName>
        <fullName evidence="4">LppA-like lipoprotein</fullName>
    </recommendedName>
</protein>
<sequence length="322" mass="35279">MDQREYGDHAALQDAAWRRRLRASAQADVKAMLRGSRRRKLERWLVTSMVLVAVIAVVMLLIGVGVFDRGKGAPNGGGPGEGPNAQHVVDLNRPFAQTPAEHWADGAAGIEAPPAMQVGEFSAAEVANVTAKVKDLLVASRLDPTMLRDHNPDRYLGLLAPDVARQLRPLFGNGNERQVQALVSMLDNGAQLLPATPKVKGAMRVEAGKVGELVVHTNYVFAYAFTADKVDLPLDPMSVVVVVRADIEYVMRKGPRWAPGSLGLWYEKVDGFFYSISCDSYRKGFISSDYRDRAPGRNQAKHDRVTYFDPEADIPLESGCPN</sequence>
<keyword evidence="1" id="KW-0812">Transmembrane</keyword>
<feature type="transmembrane region" description="Helical" evidence="1">
    <location>
        <begin position="44"/>
        <end position="67"/>
    </location>
</feature>
<evidence type="ECO:0008006" key="4">
    <source>
        <dbReference type="Google" id="ProtNLM"/>
    </source>
</evidence>
<keyword evidence="1" id="KW-1133">Transmembrane helix</keyword>
<evidence type="ECO:0000256" key="1">
    <source>
        <dbReference type="SAM" id="Phobius"/>
    </source>
</evidence>
<dbReference type="Proteomes" id="UP001205185">
    <property type="component" value="Unassembled WGS sequence"/>
</dbReference>
<dbReference type="EMBL" id="JAMTCO010000005">
    <property type="protein sequence ID" value="MCP2269705.1"/>
    <property type="molecule type" value="Genomic_DNA"/>
</dbReference>
<reference evidence="2 3" key="1">
    <citation type="submission" date="2022-06" db="EMBL/GenBank/DDBJ databases">
        <title>Genomic Encyclopedia of Archaeal and Bacterial Type Strains, Phase II (KMG-II): from individual species to whole genera.</title>
        <authorList>
            <person name="Goeker M."/>
        </authorList>
    </citation>
    <scope>NUCLEOTIDE SEQUENCE [LARGE SCALE GENOMIC DNA]</scope>
    <source>
        <strain evidence="2 3">DSM 44255</strain>
    </source>
</reference>
<organism evidence="2 3">
    <name type="scientific">Actinokineospora diospyrosa</name>
    <dbReference type="NCBI Taxonomy" id="103728"/>
    <lineage>
        <taxon>Bacteria</taxon>
        <taxon>Bacillati</taxon>
        <taxon>Actinomycetota</taxon>
        <taxon>Actinomycetes</taxon>
        <taxon>Pseudonocardiales</taxon>
        <taxon>Pseudonocardiaceae</taxon>
        <taxon>Actinokineospora</taxon>
    </lineage>
</organism>
<proteinExistence type="predicted"/>
<name>A0ABT1IAQ6_9PSEU</name>
<comment type="caution">
    <text evidence="2">The sequence shown here is derived from an EMBL/GenBank/DDBJ whole genome shotgun (WGS) entry which is preliminary data.</text>
</comment>
<evidence type="ECO:0000313" key="3">
    <source>
        <dbReference type="Proteomes" id="UP001205185"/>
    </source>
</evidence>
<evidence type="ECO:0000313" key="2">
    <source>
        <dbReference type="EMBL" id="MCP2269705.1"/>
    </source>
</evidence>
<keyword evidence="3" id="KW-1185">Reference proteome</keyword>
<dbReference type="RefSeq" id="WP_253886682.1">
    <property type="nucleotide sequence ID" value="NZ_BAAAVB010000012.1"/>
</dbReference>